<dbReference type="InterPro" id="IPR005569">
    <property type="entry name" value="Arc_DNA-bd_dom"/>
</dbReference>
<dbReference type="Proteomes" id="UP001203284">
    <property type="component" value="Unassembled WGS sequence"/>
</dbReference>
<organism evidence="2 3">
    <name type="scientific">Ancylobacter crimeensis</name>
    <dbReference type="NCBI Taxonomy" id="2579147"/>
    <lineage>
        <taxon>Bacteria</taxon>
        <taxon>Pseudomonadati</taxon>
        <taxon>Pseudomonadota</taxon>
        <taxon>Alphaproteobacteria</taxon>
        <taxon>Hyphomicrobiales</taxon>
        <taxon>Xanthobacteraceae</taxon>
        <taxon>Ancylobacter</taxon>
    </lineage>
</organism>
<evidence type="ECO:0000259" key="1">
    <source>
        <dbReference type="Pfam" id="PF03869"/>
    </source>
</evidence>
<dbReference type="GO" id="GO:0003677">
    <property type="term" value="F:DNA binding"/>
    <property type="evidence" value="ECO:0007669"/>
    <property type="project" value="UniProtKB-KW"/>
</dbReference>
<evidence type="ECO:0000313" key="3">
    <source>
        <dbReference type="Proteomes" id="UP001203284"/>
    </source>
</evidence>
<keyword evidence="2" id="KW-0238">DNA-binding</keyword>
<comment type="caution">
    <text evidence="2">The sequence shown here is derived from an EMBL/GenBank/DDBJ whole genome shotgun (WGS) entry which is preliminary data.</text>
</comment>
<feature type="domain" description="Arc-like DNA binding" evidence="1">
    <location>
        <begin position="15"/>
        <end position="41"/>
    </location>
</feature>
<accession>A0ABT0DC80</accession>
<dbReference type="InterPro" id="IPR010985">
    <property type="entry name" value="Ribbon_hlx_hlx"/>
</dbReference>
<proteinExistence type="predicted"/>
<protein>
    <submittedName>
        <fullName evidence="2">Arc family DNA-binding protein</fullName>
    </submittedName>
</protein>
<dbReference type="EMBL" id="JALKCH010000007">
    <property type="protein sequence ID" value="MCK0197563.1"/>
    <property type="molecule type" value="Genomic_DNA"/>
</dbReference>
<name>A0ABT0DC80_9HYPH</name>
<reference evidence="2 3" key="1">
    <citation type="submission" date="2022-04" db="EMBL/GenBank/DDBJ databases">
        <authorList>
            <person name="Grouzdev D.S."/>
            <person name="Pantiukh K.S."/>
            <person name="Krutkina M.S."/>
        </authorList>
    </citation>
    <scope>NUCLEOTIDE SEQUENCE [LARGE SCALE GENOMIC DNA]</scope>
    <source>
        <strain evidence="2 3">6x-1</strain>
    </source>
</reference>
<dbReference type="RefSeq" id="WP_247029397.1">
    <property type="nucleotide sequence ID" value="NZ_JALKCH010000007.1"/>
</dbReference>
<keyword evidence="3" id="KW-1185">Reference proteome</keyword>
<evidence type="ECO:0000313" key="2">
    <source>
        <dbReference type="EMBL" id="MCK0197563.1"/>
    </source>
</evidence>
<dbReference type="SUPFAM" id="SSF47598">
    <property type="entry name" value="Ribbon-helix-helix"/>
    <property type="match status" value="1"/>
</dbReference>
<dbReference type="Gene3D" id="1.10.1220.10">
    <property type="entry name" value="Met repressor-like"/>
    <property type="match status" value="1"/>
</dbReference>
<gene>
    <name evidence="2" type="ORF">MWN34_11630</name>
</gene>
<dbReference type="Pfam" id="PF03869">
    <property type="entry name" value="Arc"/>
    <property type="match status" value="1"/>
</dbReference>
<dbReference type="InterPro" id="IPR013321">
    <property type="entry name" value="Arc_rbn_hlx_hlx"/>
</dbReference>
<sequence>MPEGTDRKGRRGLSLRLPPEMKRWLDERAERNGSSINSEVARCIRAKMDMEPIERAAAERFVRDIAEIRIAAEDMERI</sequence>